<feature type="transmembrane region" description="Helical" evidence="6">
    <location>
        <begin position="7"/>
        <end position="30"/>
    </location>
</feature>
<keyword evidence="9" id="KW-1185">Reference proteome</keyword>
<dbReference type="PANTHER" id="PTHR36115:SF4">
    <property type="entry name" value="MEMBRANE PROTEIN"/>
    <property type="match status" value="1"/>
</dbReference>
<keyword evidence="2" id="KW-1003">Cell membrane</keyword>
<dbReference type="Pfam" id="PF06271">
    <property type="entry name" value="RDD"/>
    <property type="match status" value="1"/>
</dbReference>
<dbReference type="Proteomes" id="UP000011182">
    <property type="component" value="Unassembled WGS sequence"/>
</dbReference>
<proteinExistence type="predicted"/>
<evidence type="ECO:0000259" key="7">
    <source>
        <dbReference type="Pfam" id="PF06271"/>
    </source>
</evidence>
<evidence type="ECO:0000256" key="2">
    <source>
        <dbReference type="ARBA" id="ARBA00022475"/>
    </source>
</evidence>
<keyword evidence="3 6" id="KW-0812">Transmembrane</keyword>
<keyword evidence="4 6" id="KW-1133">Transmembrane helix</keyword>
<gene>
    <name evidence="8" type="ORF">BSI_36990</name>
</gene>
<evidence type="ECO:0000256" key="3">
    <source>
        <dbReference type="ARBA" id="ARBA00022692"/>
    </source>
</evidence>
<dbReference type="InterPro" id="IPR051791">
    <property type="entry name" value="Pra-immunoreactive"/>
</dbReference>
<comment type="subcellular location">
    <subcellularLocation>
        <location evidence="1">Cell membrane</location>
        <topology evidence="1">Multi-pass membrane protein</topology>
    </subcellularLocation>
</comment>
<evidence type="ECO:0000256" key="6">
    <source>
        <dbReference type="SAM" id="Phobius"/>
    </source>
</evidence>
<feature type="transmembrane region" description="Helical" evidence="6">
    <location>
        <begin position="36"/>
        <end position="56"/>
    </location>
</feature>
<feature type="domain" description="RDD" evidence="7">
    <location>
        <begin position="5"/>
        <end position="121"/>
    </location>
</feature>
<evidence type="ECO:0000256" key="1">
    <source>
        <dbReference type="ARBA" id="ARBA00004651"/>
    </source>
</evidence>
<organism evidence="8 9">
    <name type="scientific">Bacillus inaquosorum KCTC 13429</name>
    <dbReference type="NCBI Taxonomy" id="1236548"/>
    <lineage>
        <taxon>Bacteria</taxon>
        <taxon>Bacillati</taxon>
        <taxon>Bacillota</taxon>
        <taxon>Bacilli</taxon>
        <taxon>Bacillales</taxon>
        <taxon>Bacillaceae</taxon>
        <taxon>Bacillus</taxon>
    </lineage>
</organism>
<comment type="caution">
    <text evidence="8">The sequence shown here is derived from an EMBL/GenBank/DDBJ whole genome shotgun (WGS) entry which is preliminary data.</text>
</comment>
<name>A0A9W5LFH3_9BACI</name>
<dbReference type="PANTHER" id="PTHR36115">
    <property type="entry name" value="PROLINE-RICH ANTIGEN HOMOLOG-RELATED"/>
    <property type="match status" value="1"/>
</dbReference>
<evidence type="ECO:0000313" key="9">
    <source>
        <dbReference type="Proteomes" id="UP000011182"/>
    </source>
</evidence>
<sequence length="128" mass="14012">MLEPAGFMLRACALLLDVIIAAAVILAAGFTFGDGSAGVIIIAILMLLVYPLLMPLTNWRGTLGKKIIGLQIVRDETYEKISVPQAIVRYLIAWVHVFSRLIYLTAAFTKKKQAVHDMAAKTIVLKAE</sequence>
<reference evidence="8 9" key="1">
    <citation type="journal article" date="2014" name="Syst. Appl. Microbiol.">
        <title>Genomic insights into the taxonomic status of the three subspecies of Bacillus subtilis.</title>
        <authorList>
            <person name="Yi H."/>
            <person name="Chun J."/>
            <person name="Cha C.J."/>
        </authorList>
    </citation>
    <scope>NUCLEOTIDE SEQUENCE [LARGE SCALE GENOMIC DNA]</scope>
    <source>
        <strain evidence="8 9">KCTC 13429</strain>
    </source>
</reference>
<evidence type="ECO:0000256" key="5">
    <source>
        <dbReference type="ARBA" id="ARBA00023136"/>
    </source>
</evidence>
<evidence type="ECO:0000313" key="8">
    <source>
        <dbReference type="EMBL" id="ELS59745.1"/>
    </source>
</evidence>
<dbReference type="InterPro" id="IPR010432">
    <property type="entry name" value="RDD"/>
</dbReference>
<evidence type="ECO:0000256" key="4">
    <source>
        <dbReference type="ARBA" id="ARBA00022989"/>
    </source>
</evidence>
<dbReference type="EMBL" id="AMXN01000008">
    <property type="protein sequence ID" value="ELS59745.1"/>
    <property type="molecule type" value="Genomic_DNA"/>
</dbReference>
<accession>A0A9W5LFH3</accession>
<keyword evidence="5 6" id="KW-0472">Membrane</keyword>
<dbReference type="GO" id="GO:0005886">
    <property type="term" value="C:plasma membrane"/>
    <property type="evidence" value="ECO:0007669"/>
    <property type="project" value="UniProtKB-SubCell"/>
</dbReference>
<dbReference type="AlphaFoldDB" id="A0A9W5LFH3"/>
<protein>
    <submittedName>
        <fullName evidence="8">Membrane protein YczC</fullName>
    </submittedName>
</protein>